<comment type="caution">
    <text evidence="11">The sequence shown here is derived from an EMBL/GenBank/DDBJ whole genome shotgun (WGS) entry which is preliminary data.</text>
</comment>
<dbReference type="Gene3D" id="3.40.640.10">
    <property type="entry name" value="Type I PLP-dependent aspartate aminotransferase-like (Major domain)"/>
    <property type="match status" value="1"/>
</dbReference>
<dbReference type="InterPro" id="IPR015422">
    <property type="entry name" value="PyrdxlP-dep_Trfase_small"/>
</dbReference>
<evidence type="ECO:0000256" key="9">
    <source>
        <dbReference type="HAMAP-Rule" id="MF_01023"/>
    </source>
</evidence>
<keyword evidence="12" id="KW-1185">Reference proteome</keyword>
<comment type="subunit">
    <text evidence="4 9">Homodimer.</text>
</comment>
<dbReference type="PANTHER" id="PTHR43643:SF3">
    <property type="entry name" value="HISTIDINOL-PHOSPHATE AMINOTRANSFERASE"/>
    <property type="match status" value="1"/>
</dbReference>
<dbReference type="InterPro" id="IPR004839">
    <property type="entry name" value="Aminotransferase_I/II_large"/>
</dbReference>
<evidence type="ECO:0000256" key="2">
    <source>
        <dbReference type="ARBA" id="ARBA00005011"/>
    </source>
</evidence>
<dbReference type="InterPro" id="IPR050106">
    <property type="entry name" value="HistidinolP_aminotransfase"/>
</dbReference>
<protein>
    <recommendedName>
        <fullName evidence="9">Histidinol-phosphate aminotransferase</fullName>
        <ecNumber evidence="9">2.6.1.9</ecNumber>
    </recommendedName>
    <alternativeName>
        <fullName evidence="9">Imidazole acetol-phosphate transaminase</fullName>
    </alternativeName>
</protein>
<evidence type="ECO:0000313" key="12">
    <source>
        <dbReference type="Proteomes" id="UP000004980"/>
    </source>
</evidence>
<sequence length="373" mass="40655">MSIDYLSLAVSEVQQLAPYVPGKAIEELERETGLPADEIIKLASNESPLRANPHVISAIQSAAAQITRYPDGNGFLLKRKLAEKFGLDPEGITLGNGSNDLLIMVAQAFLRSGRNAVMSQYAFSVYASATTAVGATVCEVPAKEYGNDLDGMLSAIDEQTRVVFIANPNNPTGTWFDRDRFESFMDKVPRETIVVLDEAYIEYADDPSLPNGLHYLRRYPNLIVCRSLCKAYGLAGLRAGYSASSPQLADILNRVRQPFNVNSLALAAACAALDDEAYLDVGRQINREGLHQLQDGLSRLGLSWIPSRTNFVTVDFDGPAGPVYEALLAKGIIVRPLAGYDMPNHLRISVGLGPENRRFLEALTQVLGRGEHA</sequence>
<dbReference type="InterPro" id="IPR005861">
    <property type="entry name" value="HisP_aminotrans"/>
</dbReference>
<keyword evidence="9" id="KW-0368">Histidine biosynthesis</keyword>
<reference evidence="11 12" key="1">
    <citation type="journal article" date="2012" name="J. Bacteriol.">
        <title>Draft Genome Sequence of the Soil Bacterium Burkholderia terrae Strain BS001, Which Interacts with Fungal Surface Structures.</title>
        <authorList>
            <person name="Nazir R."/>
            <person name="Hansen M.A."/>
            <person name="Sorensen S."/>
            <person name="van Elsas J.D."/>
        </authorList>
    </citation>
    <scope>NUCLEOTIDE SEQUENCE [LARGE SCALE GENOMIC DNA]</scope>
    <source>
        <strain evidence="11 12">BS001</strain>
    </source>
</reference>
<dbReference type="InterPro" id="IPR015421">
    <property type="entry name" value="PyrdxlP-dep_Trfase_major"/>
</dbReference>
<comment type="similarity">
    <text evidence="3 9">Belongs to the class-II pyridoxal-phosphate-dependent aminotransferase family. Histidinol-phosphate aminotransferase subfamily.</text>
</comment>
<proteinExistence type="inferred from homology"/>
<gene>
    <name evidence="9" type="primary">hisC</name>
    <name evidence="11" type="ORF">WQE_05117</name>
</gene>
<evidence type="ECO:0000256" key="4">
    <source>
        <dbReference type="ARBA" id="ARBA00011738"/>
    </source>
</evidence>
<comment type="catalytic activity">
    <reaction evidence="8 9">
        <text>L-histidinol phosphate + 2-oxoglutarate = 3-(imidazol-4-yl)-2-oxopropyl phosphate + L-glutamate</text>
        <dbReference type="Rhea" id="RHEA:23744"/>
        <dbReference type="ChEBI" id="CHEBI:16810"/>
        <dbReference type="ChEBI" id="CHEBI:29985"/>
        <dbReference type="ChEBI" id="CHEBI:57766"/>
        <dbReference type="ChEBI" id="CHEBI:57980"/>
        <dbReference type="EC" id="2.6.1.9"/>
    </reaction>
</comment>
<dbReference type="SUPFAM" id="SSF53383">
    <property type="entry name" value="PLP-dependent transferases"/>
    <property type="match status" value="1"/>
</dbReference>
<dbReference type="EMBL" id="AKAU01000040">
    <property type="protein sequence ID" value="EIN02188.1"/>
    <property type="molecule type" value="Genomic_DNA"/>
</dbReference>
<evidence type="ECO:0000256" key="8">
    <source>
        <dbReference type="ARBA" id="ARBA00047481"/>
    </source>
</evidence>
<dbReference type="RefSeq" id="WP_007578433.1">
    <property type="nucleotide sequence ID" value="NZ_AKAU01000040.1"/>
</dbReference>
<evidence type="ECO:0000313" key="11">
    <source>
        <dbReference type="EMBL" id="EIN02188.1"/>
    </source>
</evidence>
<comment type="cofactor">
    <cofactor evidence="1 9">
        <name>pyridoxal 5'-phosphate</name>
        <dbReference type="ChEBI" id="CHEBI:597326"/>
    </cofactor>
</comment>
<dbReference type="GO" id="GO:0004400">
    <property type="term" value="F:histidinol-phosphate transaminase activity"/>
    <property type="evidence" value="ECO:0007669"/>
    <property type="project" value="UniProtKB-EC"/>
</dbReference>
<dbReference type="CDD" id="cd00609">
    <property type="entry name" value="AAT_like"/>
    <property type="match status" value="1"/>
</dbReference>
<dbReference type="HAMAP" id="MF_01023">
    <property type="entry name" value="HisC_aminotrans_2"/>
    <property type="match status" value="1"/>
</dbReference>
<dbReference type="PANTHER" id="PTHR43643">
    <property type="entry name" value="HISTIDINOL-PHOSPHATE AMINOTRANSFERASE 2"/>
    <property type="match status" value="1"/>
</dbReference>
<dbReference type="EC" id="2.6.1.9" evidence="9"/>
<evidence type="ECO:0000256" key="5">
    <source>
        <dbReference type="ARBA" id="ARBA00022576"/>
    </source>
</evidence>
<keyword evidence="6 9" id="KW-0808">Transferase</keyword>
<keyword evidence="5 9" id="KW-0032">Aminotransferase</keyword>
<dbReference type="Gene3D" id="3.90.1150.10">
    <property type="entry name" value="Aspartate Aminotransferase, domain 1"/>
    <property type="match status" value="1"/>
</dbReference>
<name>A0ABN0FTZ1_9BURK</name>
<evidence type="ECO:0000256" key="6">
    <source>
        <dbReference type="ARBA" id="ARBA00022679"/>
    </source>
</evidence>
<keyword evidence="9" id="KW-0028">Amino-acid biosynthesis</keyword>
<keyword evidence="7 9" id="KW-0663">Pyridoxal phosphate</keyword>
<dbReference type="Proteomes" id="UP000004980">
    <property type="component" value="Unassembled WGS sequence"/>
</dbReference>
<evidence type="ECO:0000259" key="10">
    <source>
        <dbReference type="Pfam" id="PF00155"/>
    </source>
</evidence>
<feature type="modified residue" description="N6-(pyridoxal phosphate)lysine" evidence="9">
    <location>
        <position position="230"/>
    </location>
</feature>
<evidence type="ECO:0000256" key="1">
    <source>
        <dbReference type="ARBA" id="ARBA00001933"/>
    </source>
</evidence>
<dbReference type="NCBIfam" id="TIGR01141">
    <property type="entry name" value="hisC"/>
    <property type="match status" value="1"/>
</dbReference>
<dbReference type="Pfam" id="PF00155">
    <property type="entry name" value="Aminotran_1_2"/>
    <property type="match status" value="1"/>
</dbReference>
<dbReference type="InterPro" id="IPR015424">
    <property type="entry name" value="PyrdxlP-dep_Trfase"/>
</dbReference>
<evidence type="ECO:0000256" key="3">
    <source>
        <dbReference type="ARBA" id="ARBA00007970"/>
    </source>
</evidence>
<organism evidence="11 12">
    <name type="scientific">Paraburkholderia hospita</name>
    <dbReference type="NCBI Taxonomy" id="169430"/>
    <lineage>
        <taxon>Bacteria</taxon>
        <taxon>Pseudomonadati</taxon>
        <taxon>Pseudomonadota</taxon>
        <taxon>Betaproteobacteria</taxon>
        <taxon>Burkholderiales</taxon>
        <taxon>Burkholderiaceae</taxon>
        <taxon>Paraburkholderia</taxon>
    </lineage>
</organism>
<comment type="pathway">
    <text evidence="2 9">Amino-acid biosynthesis; L-histidine biosynthesis; L-histidine from 5-phospho-alpha-D-ribose 1-diphosphate: step 7/9.</text>
</comment>
<feature type="domain" description="Aminotransferase class I/classII large" evidence="10">
    <location>
        <begin position="38"/>
        <end position="360"/>
    </location>
</feature>
<accession>A0ABN0FTZ1</accession>
<evidence type="ECO:0000256" key="7">
    <source>
        <dbReference type="ARBA" id="ARBA00022898"/>
    </source>
</evidence>